<reference evidence="1 2" key="1">
    <citation type="submission" date="2016-09" db="EMBL/GenBank/DDBJ databases">
        <title>Chromobacterium muskegensis sp. nov., an insecticidal bacterium isolated from Sphagnum bogs.</title>
        <authorList>
            <person name="Sparks M.E."/>
            <person name="Blackburn M.B."/>
            <person name="Gundersen-Rindal D.E."/>
            <person name="Mitchell A."/>
            <person name="Farrar R."/>
            <person name="Kuhar D."/>
        </authorList>
    </citation>
    <scope>NUCLEOTIDE SEQUENCE [LARGE SCALE GENOMIC DNA]</scope>
    <source>
        <strain evidence="1 2">14B-1</strain>
    </source>
</reference>
<organism evidence="1 2">
    <name type="scientific">Chromobacterium sphagni</name>
    <dbReference type="NCBI Taxonomy" id="1903179"/>
    <lineage>
        <taxon>Bacteria</taxon>
        <taxon>Pseudomonadati</taxon>
        <taxon>Pseudomonadota</taxon>
        <taxon>Betaproteobacteria</taxon>
        <taxon>Neisseriales</taxon>
        <taxon>Chromobacteriaceae</taxon>
        <taxon>Chromobacterium</taxon>
    </lineage>
</organism>
<accession>A0ABX3CBM6</accession>
<dbReference type="RefSeq" id="WP_071113359.1">
    <property type="nucleotide sequence ID" value="NZ_MKCT01000029.1"/>
</dbReference>
<evidence type="ECO:0000313" key="1">
    <source>
        <dbReference type="EMBL" id="OHX19698.1"/>
    </source>
</evidence>
<dbReference type="Proteomes" id="UP000180280">
    <property type="component" value="Unassembled WGS sequence"/>
</dbReference>
<comment type="caution">
    <text evidence="1">The sequence shown here is derived from an EMBL/GenBank/DDBJ whole genome shotgun (WGS) entry which is preliminary data.</text>
</comment>
<name>A0ABX3CBM6_9NEIS</name>
<proteinExistence type="predicted"/>
<evidence type="ECO:0000313" key="2">
    <source>
        <dbReference type="Proteomes" id="UP000180280"/>
    </source>
</evidence>
<dbReference type="EMBL" id="MKCT01000029">
    <property type="protein sequence ID" value="OHX19698.1"/>
    <property type="molecule type" value="Genomic_DNA"/>
</dbReference>
<gene>
    <name evidence="1" type="ORF">BI344_17230</name>
</gene>
<keyword evidence="2" id="KW-1185">Reference proteome</keyword>
<protein>
    <submittedName>
        <fullName evidence="1">Uncharacterized protein</fullName>
    </submittedName>
</protein>
<sequence length="87" mass="8749">MGPAALATARLSGVFHFAVSAVLAMSGQLLIDWRINHGEGSKQGLGAPASRIAKAAGVFGLAVGVERLVNLGLRSDAPQRLGASAAV</sequence>